<reference evidence="2 3" key="1">
    <citation type="submission" date="2020-11" db="EMBL/GenBank/DDBJ databases">
        <title>Draft Genome Sequence and Secondary Metabolite Biosynthetic Potential of the Lysobacter niastensis Type strain DSM 18481.</title>
        <authorList>
            <person name="Turrini P."/>
            <person name="Artuso I."/>
            <person name="Tescari M."/>
            <person name="Lugli G.A."/>
            <person name="Frangipani E."/>
            <person name="Ventura M."/>
            <person name="Visca P."/>
        </authorList>
    </citation>
    <scope>NUCLEOTIDE SEQUENCE [LARGE SCALE GENOMIC DNA]</scope>
    <source>
        <strain evidence="2 3">DSM 18481</strain>
    </source>
</reference>
<sequence>MKQASQYLTTAQMADALHRAPETLVRWRRQRIGPPWITLHGRVLYDSAATARWMEQQQVALIREAAAG</sequence>
<dbReference type="SUPFAM" id="SSF46955">
    <property type="entry name" value="Putative DNA-binding domain"/>
    <property type="match status" value="1"/>
</dbReference>
<feature type="domain" description="Helix-turn-helix" evidence="1">
    <location>
        <begin position="7"/>
        <end position="57"/>
    </location>
</feature>
<dbReference type="RefSeq" id="WP_194929393.1">
    <property type="nucleotide sequence ID" value="NZ_JADLZT010000001.1"/>
</dbReference>
<dbReference type="InterPro" id="IPR009061">
    <property type="entry name" value="DNA-bd_dom_put_sf"/>
</dbReference>
<dbReference type="GO" id="GO:0003677">
    <property type="term" value="F:DNA binding"/>
    <property type="evidence" value="ECO:0007669"/>
    <property type="project" value="UniProtKB-KW"/>
</dbReference>
<accession>A0ABS0B2V8</accession>
<protein>
    <submittedName>
        <fullName evidence="2">DNA-binding protein</fullName>
    </submittedName>
</protein>
<evidence type="ECO:0000313" key="2">
    <source>
        <dbReference type="EMBL" id="MBF6022807.1"/>
    </source>
</evidence>
<evidence type="ECO:0000259" key="1">
    <source>
        <dbReference type="Pfam" id="PF12728"/>
    </source>
</evidence>
<proteinExistence type="predicted"/>
<comment type="caution">
    <text evidence="2">The sequence shown here is derived from an EMBL/GenBank/DDBJ whole genome shotgun (WGS) entry which is preliminary data.</text>
</comment>
<dbReference type="Proteomes" id="UP001429984">
    <property type="component" value="Unassembled WGS sequence"/>
</dbReference>
<organism evidence="2 3">
    <name type="scientific">Lysobacter niastensis</name>
    <dbReference type="NCBI Taxonomy" id="380629"/>
    <lineage>
        <taxon>Bacteria</taxon>
        <taxon>Pseudomonadati</taxon>
        <taxon>Pseudomonadota</taxon>
        <taxon>Gammaproteobacteria</taxon>
        <taxon>Lysobacterales</taxon>
        <taxon>Lysobacteraceae</taxon>
        <taxon>Lysobacter</taxon>
    </lineage>
</organism>
<keyword evidence="3" id="KW-1185">Reference proteome</keyword>
<name>A0ABS0B2V8_9GAMM</name>
<dbReference type="InterPro" id="IPR041657">
    <property type="entry name" value="HTH_17"/>
</dbReference>
<dbReference type="InterPro" id="IPR036388">
    <property type="entry name" value="WH-like_DNA-bd_sf"/>
</dbReference>
<evidence type="ECO:0000313" key="3">
    <source>
        <dbReference type="Proteomes" id="UP001429984"/>
    </source>
</evidence>
<keyword evidence="2" id="KW-0238">DNA-binding</keyword>
<gene>
    <name evidence="2" type="ORF">IU514_02080</name>
</gene>
<dbReference type="Gene3D" id="1.10.10.10">
    <property type="entry name" value="Winged helix-like DNA-binding domain superfamily/Winged helix DNA-binding domain"/>
    <property type="match status" value="1"/>
</dbReference>
<dbReference type="EMBL" id="JADLZT010000001">
    <property type="protein sequence ID" value="MBF6022807.1"/>
    <property type="molecule type" value="Genomic_DNA"/>
</dbReference>
<dbReference type="Pfam" id="PF12728">
    <property type="entry name" value="HTH_17"/>
    <property type="match status" value="1"/>
</dbReference>